<organism evidence="1 2">
    <name type="scientific">Ilyodon furcidens</name>
    <name type="common">goldbreast splitfin</name>
    <dbReference type="NCBI Taxonomy" id="33524"/>
    <lineage>
        <taxon>Eukaryota</taxon>
        <taxon>Metazoa</taxon>
        <taxon>Chordata</taxon>
        <taxon>Craniata</taxon>
        <taxon>Vertebrata</taxon>
        <taxon>Euteleostomi</taxon>
        <taxon>Actinopterygii</taxon>
        <taxon>Neopterygii</taxon>
        <taxon>Teleostei</taxon>
        <taxon>Neoteleostei</taxon>
        <taxon>Acanthomorphata</taxon>
        <taxon>Ovalentaria</taxon>
        <taxon>Atherinomorphae</taxon>
        <taxon>Cyprinodontiformes</taxon>
        <taxon>Goodeidae</taxon>
        <taxon>Ilyodon</taxon>
    </lineage>
</organism>
<name>A0ABV0VIH6_9TELE</name>
<reference evidence="1 2" key="1">
    <citation type="submission" date="2021-06" db="EMBL/GenBank/DDBJ databases">
        <authorList>
            <person name="Palmer J.M."/>
        </authorList>
    </citation>
    <scope>NUCLEOTIDE SEQUENCE [LARGE SCALE GENOMIC DNA]</scope>
    <source>
        <strain evidence="2">if_2019</strain>
        <tissue evidence="1">Muscle</tissue>
    </source>
</reference>
<accession>A0ABV0VIH6</accession>
<gene>
    <name evidence="1" type="ORF">ILYODFUR_022268</name>
</gene>
<sequence length="106" mass="11547">MHAAPISRLLVLNKQPTQPPWWLTSSRPAHTEATKQLNESCSGDLGLSLSRAQSVLQLCYSSVHSRAGGQNKQTLNLQEDRKAGHTAGAPGQGPAFDVKQYEFFSD</sequence>
<evidence type="ECO:0000313" key="1">
    <source>
        <dbReference type="EMBL" id="MEQ2256236.1"/>
    </source>
</evidence>
<comment type="caution">
    <text evidence="1">The sequence shown here is derived from an EMBL/GenBank/DDBJ whole genome shotgun (WGS) entry which is preliminary data.</text>
</comment>
<proteinExistence type="predicted"/>
<protein>
    <submittedName>
        <fullName evidence="1">Uncharacterized protein</fullName>
    </submittedName>
</protein>
<dbReference type="Proteomes" id="UP001482620">
    <property type="component" value="Unassembled WGS sequence"/>
</dbReference>
<keyword evidence="2" id="KW-1185">Reference proteome</keyword>
<dbReference type="EMBL" id="JAHRIQ010106714">
    <property type="protein sequence ID" value="MEQ2256236.1"/>
    <property type="molecule type" value="Genomic_DNA"/>
</dbReference>
<evidence type="ECO:0000313" key="2">
    <source>
        <dbReference type="Proteomes" id="UP001482620"/>
    </source>
</evidence>